<dbReference type="Gene3D" id="2.60.120.200">
    <property type="match status" value="1"/>
</dbReference>
<dbReference type="SUPFAM" id="SSF49899">
    <property type="entry name" value="Concanavalin A-like lectins/glucanases"/>
    <property type="match status" value="1"/>
</dbReference>
<name>A0A0B6Z4T6_9EUPU</name>
<sequence>ALDDVDIYYGTRDMLSSINYVSTERPESQHFSFEEIRGNRLVHDKMAITLVGSPVLTDGKIGQALKLNGNGQYADFGDHRLVCFGNLDLCPLGALYSLWLRPDRLREGVNFISTGDNGISLSYRGQKLYARARTSTKEW</sequence>
<reference evidence="1" key="1">
    <citation type="submission" date="2014-12" db="EMBL/GenBank/DDBJ databases">
        <title>Insight into the proteome of Arion vulgaris.</title>
        <authorList>
            <person name="Aradska J."/>
            <person name="Bulat T."/>
            <person name="Smidak R."/>
            <person name="Sarate P."/>
            <person name="Gangsoo J."/>
            <person name="Sialana F."/>
            <person name="Bilban M."/>
            <person name="Lubec G."/>
        </authorList>
    </citation>
    <scope>NUCLEOTIDE SEQUENCE</scope>
    <source>
        <tissue evidence="1">Skin</tissue>
    </source>
</reference>
<feature type="non-terminal residue" evidence="1">
    <location>
        <position position="139"/>
    </location>
</feature>
<dbReference type="AlphaFoldDB" id="A0A0B6Z4T6"/>
<dbReference type="EMBL" id="HACG01015870">
    <property type="protein sequence ID" value="CEK62735.1"/>
    <property type="molecule type" value="Transcribed_RNA"/>
</dbReference>
<proteinExistence type="predicted"/>
<gene>
    <name evidence="1" type="primary">ORF46024</name>
</gene>
<accession>A0A0B6Z4T6</accession>
<feature type="non-terminal residue" evidence="1">
    <location>
        <position position="1"/>
    </location>
</feature>
<protein>
    <submittedName>
        <fullName evidence="1">Uncharacterized protein</fullName>
    </submittedName>
</protein>
<evidence type="ECO:0000313" key="1">
    <source>
        <dbReference type="EMBL" id="CEK62735.1"/>
    </source>
</evidence>
<organism evidence="1">
    <name type="scientific">Arion vulgaris</name>
    <dbReference type="NCBI Taxonomy" id="1028688"/>
    <lineage>
        <taxon>Eukaryota</taxon>
        <taxon>Metazoa</taxon>
        <taxon>Spiralia</taxon>
        <taxon>Lophotrochozoa</taxon>
        <taxon>Mollusca</taxon>
        <taxon>Gastropoda</taxon>
        <taxon>Heterobranchia</taxon>
        <taxon>Euthyneura</taxon>
        <taxon>Panpulmonata</taxon>
        <taxon>Eupulmonata</taxon>
        <taxon>Stylommatophora</taxon>
        <taxon>Helicina</taxon>
        <taxon>Arionoidea</taxon>
        <taxon>Arionidae</taxon>
        <taxon>Arion</taxon>
    </lineage>
</organism>
<dbReference type="InterPro" id="IPR013320">
    <property type="entry name" value="ConA-like_dom_sf"/>
</dbReference>